<evidence type="ECO:0000313" key="8">
    <source>
        <dbReference type="EMBL" id="MCF6773325.1"/>
    </source>
</evidence>
<gene>
    <name evidence="8" type="primary">cobA</name>
    <name evidence="8" type="ORF">L3H44_02705</name>
</gene>
<dbReference type="RefSeq" id="WP_052722246.1">
    <property type="nucleotide sequence ID" value="NZ_JAKJKQ010000001.1"/>
</dbReference>
<dbReference type="Proteomes" id="UP001200604">
    <property type="component" value="Unassembled WGS sequence"/>
</dbReference>
<dbReference type="PANTHER" id="PTHR45790:SF3">
    <property type="entry name" value="S-ADENOSYL-L-METHIONINE-DEPENDENT UROPORPHYRINOGEN III METHYLTRANSFERASE, CHLOROPLASTIC"/>
    <property type="match status" value="1"/>
</dbReference>
<keyword evidence="4" id="KW-0949">S-adenosyl-L-methionine</keyword>
<keyword evidence="5" id="KW-0627">Porphyrin biosynthesis</keyword>
<dbReference type="InterPro" id="IPR014777">
    <property type="entry name" value="4pyrrole_Mease_sub1"/>
</dbReference>
<evidence type="ECO:0000256" key="3">
    <source>
        <dbReference type="ARBA" id="ARBA00022679"/>
    </source>
</evidence>
<dbReference type="Gene3D" id="3.40.1010.10">
    <property type="entry name" value="Cobalt-precorrin-4 Transmethylase, Domain 1"/>
    <property type="match status" value="1"/>
</dbReference>
<feature type="domain" description="Tetrapyrrole methylase" evidence="7">
    <location>
        <begin position="60"/>
        <end position="271"/>
    </location>
</feature>
<sequence>MSRRVVDSGDNLRTQPTHPPASAPNETETKLKAMTDLPPVTLRPLPSETISDIRGQLRGTVALVGGGPGDPGLISYRGYQYVGAADAILIDHLAPDLSSIIPADCDVIDVAKLPYRKSVAQEKINSMLVERAEAGQFVVRLKGGDPFIFGRGLEEQEYCEDHHVSVTVVPGITSPIAVPETAGVSVTQRGVTHDFTVVSGHVPPGHPKSLVNWDALGHMRGTICIIMGVKNGGAIAQALMDAGRDPETPAFVTQEGTTSNEKSIATTLASLGQVLENVDPPAVIVIGDVAVPRPHAE</sequence>
<dbReference type="SUPFAM" id="SSF53790">
    <property type="entry name" value="Tetrapyrrole methylase"/>
    <property type="match status" value="1"/>
</dbReference>
<feature type="region of interest" description="Disordered" evidence="6">
    <location>
        <begin position="1"/>
        <end position="31"/>
    </location>
</feature>
<evidence type="ECO:0000256" key="6">
    <source>
        <dbReference type="SAM" id="MobiDB-lite"/>
    </source>
</evidence>
<proteinExistence type="predicted"/>
<keyword evidence="9" id="KW-1185">Reference proteome</keyword>
<reference evidence="8 9" key="1">
    <citation type="submission" date="2022-01" db="EMBL/GenBank/DDBJ databases">
        <title>Identification and Characterization of Corynebacterium sp.</title>
        <authorList>
            <person name="Luo Q."/>
            <person name="Qu P."/>
            <person name="Chen Q."/>
        </authorList>
    </citation>
    <scope>NUCLEOTIDE SEQUENCE [LARGE SCALE GENOMIC DNA]</scope>
    <source>
        <strain evidence="8 9">MC-12</strain>
    </source>
</reference>
<dbReference type="InterPro" id="IPR050161">
    <property type="entry name" value="Siro_Cobalamin_biosynth"/>
</dbReference>
<dbReference type="NCBIfam" id="NF004790">
    <property type="entry name" value="PRK06136.1"/>
    <property type="match status" value="1"/>
</dbReference>
<dbReference type="EMBL" id="JAKJKU010000001">
    <property type="protein sequence ID" value="MCF6773325.1"/>
    <property type="molecule type" value="Genomic_DNA"/>
</dbReference>
<dbReference type="PANTHER" id="PTHR45790">
    <property type="entry name" value="SIROHEME SYNTHASE-RELATED"/>
    <property type="match status" value="1"/>
</dbReference>
<dbReference type="InterPro" id="IPR035996">
    <property type="entry name" value="4pyrrol_Methylase_sf"/>
</dbReference>
<evidence type="ECO:0000256" key="5">
    <source>
        <dbReference type="ARBA" id="ARBA00023244"/>
    </source>
</evidence>
<keyword evidence="2 8" id="KW-0489">Methyltransferase</keyword>
<dbReference type="CDD" id="cd11642">
    <property type="entry name" value="SUMT"/>
    <property type="match status" value="1"/>
</dbReference>
<evidence type="ECO:0000256" key="4">
    <source>
        <dbReference type="ARBA" id="ARBA00022691"/>
    </source>
</evidence>
<dbReference type="GO" id="GO:0004851">
    <property type="term" value="F:uroporphyrin-III C-methyltransferase activity"/>
    <property type="evidence" value="ECO:0007669"/>
    <property type="project" value="UniProtKB-EC"/>
</dbReference>
<dbReference type="InterPro" id="IPR014776">
    <property type="entry name" value="4pyrrole_Mease_sub2"/>
</dbReference>
<organism evidence="8 9">
    <name type="scientific">Corynebacterium parakroppenstedtii</name>
    <dbReference type="NCBI Taxonomy" id="2828363"/>
    <lineage>
        <taxon>Bacteria</taxon>
        <taxon>Bacillati</taxon>
        <taxon>Actinomycetota</taxon>
        <taxon>Actinomycetes</taxon>
        <taxon>Mycobacteriales</taxon>
        <taxon>Corynebacteriaceae</taxon>
        <taxon>Corynebacterium</taxon>
    </lineage>
</organism>
<dbReference type="InterPro" id="IPR000878">
    <property type="entry name" value="4pyrrol_Mease"/>
</dbReference>
<evidence type="ECO:0000259" key="7">
    <source>
        <dbReference type="Pfam" id="PF00590"/>
    </source>
</evidence>
<dbReference type="Gene3D" id="3.30.950.10">
    <property type="entry name" value="Methyltransferase, Cobalt-precorrin-4 Transmethylase, Domain 2"/>
    <property type="match status" value="1"/>
</dbReference>
<evidence type="ECO:0000256" key="1">
    <source>
        <dbReference type="ARBA" id="ARBA00012162"/>
    </source>
</evidence>
<dbReference type="EC" id="2.1.1.107" evidence="1"/>
<dbReference type="GO" id="GO:0032259">
    <property type="term" value="P:methylation"/>
    <property type="evidence" value="ECO:0007669"/>
    <property type="project" value="UniProtKB-KW"/>
</dbReference>
<protein>
    <recommendedName>
        <fullName evidence="1">uroporphyrinogen-III C-methyltransferase</fullName>
        <ecNumber evidence="1">2.1.1.107</ecNumber>
    </recommendedName>
</protein>
<evidence type="ECO:0000313" key="9">
    <source>
        <dbReference type="Proteomes" id="UP001200604"/>
    </source>
</evidence>
<dbReference type="InterPro" id="IPR006366">
    <property type="entry name" value="CobA/CysG_C"/>
</dbReference>
<comment type="caution">
    <text evidence="8">The sequence shown here is derived from an EMBL/GenBank/DDBJ whole genome shotgun (WGS) entry which is preliminary data.</text>
</comment>
<evidence type="ECO:0000256" key="2">
    <source>
        <dbReference type="ARBA" id="ARBA00022603"/>
    </source>
</evidence>
<dbReference type="Pfam" id="PF00590">
    <property type="entry name" value="TP_methylase"/>
    <property type="match status" value="1"/>
</dbReference>
<keyword evidence="3 8" id="KW-0808">Transferase</keyword>
<accession>A0ABS9HKE7</accession>
<name>A0ABS9HKE7_9CORY</name>
<dbReference type="NCBIfam" id="TIGR01469">
    <property type="entry name" value="cobA_cysG_Cterm"/>
    <property type="match status" value="1"/>
</dbReference>